<evidence type="ECO:0000313" key="1">
    <source>
        <dbReference type="EMBL" id="AOV03121.1"/>
    </source>
</evidence>
<proteinExistence type="predicted"/>
<name>A0ABM6E6F1_9BURK</name>
<sequence length="257" mass="27552">MMKLRCGPMAASKRGMALVLVLWIVAALAIFANSLGGVVRREAAVASVVRGSSYGRGAGEAAIFRLLQKMALQPSDFAERKVETVPWAGQMIEVEITPWSGLININAAPQNLLAVMLARMGVPQSEALAQALVETRQLIRAGSAGVAWEAPEDLLQVPGMTYGIYAQIRPLIVADTGGRSGINLKAAPERLLRLLEGAEDGAIRGNVTSTRYRLTARVIIEGQGAVLVIRDVDVSRTRQNSLPWVVLSASQVWAGRM</sequence>
<dbReference type="EMBL" id="CP017420">
    <property type="protein sequence ID" value="AOV03121.1"/>
    <property type="molecule type" value="Genomic_DNA"/>
</dbReference>
<reference evidence="1 2" key="1">
    <citation type="submission" date="2016-09" db="EMBL/GenBank/DDBJ databases">
        <title>Complete genome sequence of Deltia acidovorans CM13 isolated from murine proximal colonic tissue.</title>
        <authorList>
            <person name="Saffarian A."/>
        </authorList>
    </citation>
    <scope>NUCLEOTIDE SEQUENCE [LARGE SCALE GENOMIC DNA]</scope>
    <source>
        <strain evidence="1 2">CM13</strain>
    </source>
</reference>
<dbReference type="Proteomes" id="UP000095607">
    <property type="component" value="Chromosome"/>
</dbReference>
<gene>
    <name evidence="1" type="ORF">BI380_18110</name>
</gene>
<keyword evidence="2" id="KW-1185">Reference proteome</keyword>
<protein>
    <submittedName>
        <fullName evidence="1">General secretion pathway protein GspK</fullName>
    </submittedName>
</protein>
<accession>A0ABM6E6F1</accession>
<organism evidence="1 2">
    <name type="scientific">Delftia tsuruhatensis</name>
    <dbReference type="NCBI Taxonomy" id="180282"/>
    <lineage>
        <taxon>Bacteria</taxon>
        <taxon>Pseudomonadati</taxon>
        <taxon>Pseudomonadota</taxon>
        <taxon>Betaproteobacteria</taxon>
        <taxon>Burkholderiales</taxon>
        <taxon>Comamonadaceae</taxon>
        <taxon>Delftia</taxon>
    </lineage>
</organism>
<evidence type="ECO:0000313" key="2">
    <source>
        <dbReference type="Proteomes" id="UP000095607"/>
    </source>
</evidence>